<evidence type="ECO:0000256" key="1">
    <source>
        <dbReference type="SAM" id="Phobius"/>
    </source>
</evidence>
<keyword evidence="3" id="KW-1185">Reference proteome</keyword>
<dbReference type="RefSeq" id="WP_173228605.1">
    <property type="nucleotide sequence ID" value="NZ_CP053941.1"/>
</dbReference>
<dbReference type="EMBL" id="CP053941">
    <property type="protein sequence ID" value="QKG92056.1"/>
    <property type="molecule type" value="Genomic_DNA"/>
</dbReference>
<feature type="transmembrane region" description="Helical" evidence="1">
    <location>
        <begin position="244"/>
        <end position="265"/>
    </location>
</feature>
<feature type="transmembrane region" description="Helical" evidence="1">
    <location>
        <begin position="124"/>
        <end position="144"/>
    </location>
</feature>
<keyword evidence="1" id="KW-0812">Transmembrane</keyword>
<feature type="transmembrane region" description="Helical" evidence="1">
    <location>
        <begin position="36"/>
        <end position="57"/>
    </location>
</feature>
<proteinExistence type="predicted"/>
<reference evidence="2 3" key="1">
    <citation type="submission" date="2020-05" db="EMBL/GenBank/DDBJ databases">
        <title>Halorubrum RHB-C sp.nov., an extremely halophilic archaeon isolated from solar salt farm.</title>
        <authorList>
            <person name="Ho H."/>
            <person name="Danganan R.E."/>
            <person name="Dedeles G.R."/>
            <person name="Kim S.-G."/>
        </authorList>
    </citation>
    <scope>NUCLEOTIDE SEQUENCE [LARGE SCALE GENOMIC DNA]</scope>
    <source>
        <strain evidence="2 3">RHB-C</strain>
    </source>
</reference>
<name>A0A7D4BZX3_9EURY</name>
<evidence type="ECO:0000313" key="3">
    <source>
        <dbReference type="Proteomes" id="UP000505020"/>
    </source>
</evidence>
<dbReference type="Proteomes" id="UP000505020">
    <property type="component" value="Chromosome"/>
</dbReference>
<organism evidence="2 3">
    <name type="scientific">Halorubrum salinarum</name>
    <dbReference type="NCBI Taxonomy" id="2739057"/>
    <lineage>
        <taxon>Archaea</taxon>
        <taxon>Methanobacteriati</taxon>
        <taxon>Methanobacteriota</taxon>
        <taxon>Stenosarchaea group</taxon>
        <taxon>Halobacteria</taxon>
        <taxon>Halobacteriales</taxon>
        <taxon>Haloferacaceae</taxon>
        <taxon>Halorubrum</taxon>
    </lineage>
</organism>
<accession>A0A7D4BZX3</accession>
<keyword evidence="1" id="KW-0472">Membrane</keyword>
<dbReference type="GeneID" id="55594147"/>
<evidence type="ECO:0000313" key="2">
    <source>
        <dbReference type="EMBL" id="QKG92056.1"/>
    </source>
</evidence>
<sequence length="349" mass="39745">MPSNFDAKHERNLIEYIATLCGFSRLSSALPGQNMYPPYLFVGAFSVLDLAVLQVYVHLTGGTHILLDTPNTAAGYAALILGVYGVRYMSNGYEEALATLRAQDRVDAAEISQFHQIFSWRTKVVVYVLAVVVLYANTILNVGVPNRVTAFNLLFTWEFVFLPVMVEFAFTYYGIHFLLPRRIKKTEFNLFFYDPRNMGGFAAVGRLLKRSYYIYTAGLLLFFLLVYGPVLLSVDGYVPGLFELVFFSAAWFVGLLSIAYSMYTIHQLMSAQKERRIRELEAELHQAIENPYDINNSKVVDQDKLDDARRRLKEVRDTRVYPATFTMWSQIAISVLLPQLLQLTVQTAI</sequence>
<feature type="transmembrane region" description="Helical" evidence="1">
    <location>
        <begin position="150"/>
        <end position="175"/>
    </location>
</feature>
<dbReference type="KEGG" id="hsai:HPS36_04055"/>
<keyword evidence="1" id="KW-1133">Transmembrane helix</keyword>
<gene>
    <name evidence="2" type="ORF">HPS36_04055</name>
</gene>
<protein>
    <submittedName>
        <fullName evidence="2">Uncharacterized protein</fullName>
    </submittedName>
</protein>
<feature type="transmembrane region" description="Helical" evidence="1">
    <location>
        <begin position="212"/>
        <end position="232"/>
    </location>
</feature>
<dbReference type="AlphaFoldDB" id="A0A7D4BZX3"/>